<sequence length="265" mass="28939">MRHKEACLRITCLTVCKDLLWAGTSAGAIVTVAIPRVTLNSTKQTMEPPQLEVLKQGHIGHVRFLVSLESVADSDTNTVPEGPRVSLSPKPEPTATKFQYGKKDSTNDFLSTSSTTEKTDSSSESRPLNMTDDRRFAQPESVLSSQPIRSPHPPPRPKPPNLSHLQQATKSEPTVTSDSTSSDVITPLENRLSISPSHRHYLLGIRRASVNPCTTIATQMKVISGGEGLEEYNTSEVTTSTPEVTSNENLGDNDSTNQILIWDVH</sequence>
<feature type="region of interest" description="Disordered" evidence="2">
    <location>
        <begin position="232"/>
        <end position="256"/>
    </location>
</feature>
<evidence type="ECO:0000313" key="4">
    <source>
        <dbReference type="Proteomes" id="UP000272942"/>
    </source>
</evidence>
<evidence type="ECO:0000313" key="5">
    <source>
        <dbReference type="WBParaSite" id="ECPE_0001644301-mRNA-1"/>
    </source>
</evidence>
<keyword evidence="1" id="KW-0344">Guanine-nucleotide releasing factor</keyword>
<dbReference type="EMBL" id="UZAN01064166">
    <property type="protein sequence ID" value="VDP93672.1"/>
    <property type="molecule type" value="Genomic_DNA"/>
</dbReference>
<feature type="compositionally biased region" description="Low complexity" evidence="2">
    <location>
        <begin position="174"/>
        <end position="186"/>
    </location>
</feature>
<dbReference type="GO" id="GO:0030036">
    <property type="term" value="P:actin cytoskeleton organization"/>
    <property type="evidence" value="ECO:0007669"/>
    <property type="project" value="TreeGrafter"/>
</dbReference>
<organism evidence="5">
    <name type="scientific">Echinostoma caproni</name>
    <dbReference type="NCBI Taxonomy" id="27848"/>
    <lineage>
        <taxon>Eukaryota</taxon>
        <taxon>Metazoa</taxon>
        <taxon>Spiralia</taxon>
        <taxon>Lophotrochozoa</taxon>
        <taxon>Platyhelminthes</taxon>
        <taxon>Trematoda</taxon>
        <taxon>Digenea</taxon>
        <taxon>Plagiorchiida</taxon>
        <taxon>Echinostomata</taxon>
        <taxon>Echinostomatoidea</taxon>
        <taxon>Echinostomatidae</taxon>
        <taxon>Echinostoma</taxon>
    </lineage>
</organism>
<feature type="compositionally biased region" description="Low complexity" evidence="2">
    <location>
        <begin position="234"/>
        <end position="249"/>
    </location>
</feature>
<dbReference type="InterPro" id="IPR039919">
    <property type="entry name" value="ARHGEF10/ARHGEF17"/>
</dbReference>
<evidence type="ECO:0000313" key="3">
    <source>
        <dbReference type="EMBL" id="VDP93672.1"/>
    </source>
</evidence>
<proteinExistence type="predicted"/>
<dbReference type="Pfam" id="PF19056">
    <property type="entry name" value="WD40_2"/>
    <property type="match status" value="1"/>
</dbReference>
<keyword evidence="4" id="KW-1185">Reference proteome</keyword>
<dbReference type="WBParaSite" id="ECPE_0001644301-mRNA-1">
    <property type="protein sequence ID" value="ECPE_0001644301-mRNA-1"/>
    <property type="gene ID" value="ECPE_0001644301"/>
</dbReference>
<dbReference type="PANTHER" id="PTHR12877">
    <property type="entry name" value="RHO GUANINE NUCLEOTIDE EXCHANGE FACTOR"/>
    <property type="match status" value="1"/>
</dbReference>
<feature type="compositionally biased region" description="Polar residues" evidence="2">
    <location>
        <begin position="163"/>
        <end position="173"/>
    </location>
</feature>
<dbReference type="OrthoDB" id="6262249at2759"/>
<feature type="compositionally biased region" description="Pro residues" evidence="2">
    <location>
        <begin position="150"/>
        <end position="160"/>
    </location>
</feature>
<dbReference type="Proteomes" id="UP000272942">
    <property type="component" value="Unassembled WGS sequence"/>
</dbReference>
<accession>A0A183BB15</accession>
<reference evidence="5" key="1">
    <citation type="submission" date="2016-06" db="UniProtKB">
        <authorList>
            <consortium name="WormBaseParasite"/>
        </authorList>
    </citation>
    <scope>IDENTIFICATION</scope>
</reference>
<dbReference type="PANTHER" id="PTHR12877:SF15">
    <property type="entry name" value="RHO GUANINE NUCLEOTIDE EXCHANGE FACTOR 17"/>
    <property type="match status" value="1"/>
</dbReference>
<protein>
    <submittedName>
        <fullName evidence="5">Rho guanine nucleotide exchange factor 26</fullName>
    </submittedName>
</protein>
<dbReference type="GO" id="GO:0005085">
    <property type="term" value="F:guanyl-nucleotide exchange factor activity"/>
    <property type="evidence" value="ECO:0007669"/>
    <property type="project" value="UniProtKB-KW"/>
</dbReference>
<feature type="region of interest" description="Disordered" evidence="2">
    <location>
        <begin position="74"/>
        <end position="188"/>
    </location>
</feature>
<reference evidence="3 4" key="2">
    <citation type="submission" date="2018-11" db="EMBL/GenBank/DDBJ databases">
        <authorList>
            <consortium name="Pathogen Informatics"/>
        </authorList>
    </citation>
    <scope>NUCLEOTIDE SEQUENCE [LARGE SCALE GENOMIC DNA]</scope>
    <source>
        <strain evidence="3 4">Egypt</strain>
    </source>
</reference>
<name>A0A183BB15_9TREM</name>
<dbReference type="AlphaFoldDB" id="A0A183BB15"/>
<gene>
    <name evidence="3" type="ORF">ECPE_LOCUS16400</name>
</gene>
<evidence type="ECO:0000256" key="2">
    <source>
        <dbReference type="SAM" id="MobiDB-lite"/>
    </source>
</evidence>
<evidence type="ECO:0000256" key="1">
    <source>
        <dbReference type="ARBA" id="ARBA00022658"/>
    </source>
</evidence>